<feature type="non-terminal residue" evidence="1">
    <location>
        <position position="289"/>
    </location>
</feature>
<dbReference type="PANTHER" id="PTHR13931:SF2">
    <property type="entry name" value="UBIQUITIN CONJUGATION FACTOR E4 B"/>
    <property type="match status" value="1"/>
</dbReference>
<dbReference type="InterPro" id="IPR045132">
    <property type="entry name" value="UBE4"/>
</dbReference>
<evidence type="ECO:0000313" key="1">
    <source>
        <dbReference type="EMBL" id="KAF5826695.1"/>
    </source>
</evidence>
<dbReference type="PANTHER" id="PTHR13931">
    <property type="entry name" value="UBIQUITINATION FACTOR E4"/>
    <property type="match status" value="1"/>
</dbReference>
<reference evidence="1" key="1">
    <citation type="submission" date="2017-08" db="EMBL/GenBank/DDBJ databases">
        <authorList>
            <person name="Polle J.E."/>
            <person name="Barry K."/>
            <person name="Cushman J."/>
            <person name="Schmutz J."/>
            <person name="Tran D."/>
            <person name="Hathwaick L.T."/>
            <person name="Yim W.C."/>
            <person name="Jenkins J."/>
            <person name="Mckie-Krisberg Z.M."/>
            <person name="Prochnik S."/>
            <person name="Lindquist E."/>
            <person name="Dockter R.B."/>
            <person name="Adam C."/>
            <person name="Molina H."/>
            <person name="Bunkerborg J."/>
            <person name="Jin E."/>
            <person name="Buchheim M."/>
            <person name="Magnuson J."/>
        </authorList>
    </citation>
    <scope>NUCLEOTIDE SEQUENCE</scope>
    <source>
        <strain evidence="1">CCAP 19/18</strain>
    </source>
</reference>
<accession>A0ABQ7FWG0</accession>
<dbReference type="Proteomes" id="UP000815325">
    <property type="component" value="Unassembled WGS sequence"/>
</dbReference>
<sequence>MAGVAEDALIRKVLRVSLKPVPPPQQQQAPYGDAVAPQVFLSGVAQELEMDSMGAGPAEPLMNRDMLDRLIVARLIESPPGEYPQTPVQYLLGCYRRADDELRSRTVAENPQLLGTGQCCKDLVVNYAGLTIPGGIVPHIGAEAEAAERKGPLQLLDSLDARFNPGSLGLGAQRVVPLPVGFLEDLSAKLAGDDNEEGLKELMRPIVKELARRAKSASALGDFAPPLASVHFLVGIEHVAKALVGVREWLPNLQDITGRGIEAPGSSWLGPCFCPSPIDDQLVNSQPNV</sequence>
<name>A0ABQ7FWG0_DUNSA</name>
<dbReference type="EMBL" id="MU070764">
    <property type="protein sequence ID" value="KAF5826695.1"/>
    <property type="molecule type" value="Genomic_DNA"/>
</dbReference>
<keyword evidence="2" id="KW-1185">Reference proteome</keyword>
<comment type="caution">
    <text evidence="1">The sequence shown here is derived from an EMBL/GenBank/DDBJ whole genome shotgun (WGS) entry which is preliminary data.</text>
</comment>
<organism evidence="1 2">
    <name type="scientific">Dunaliella salina</name>
    <name type="common">Green alga</name>
    <name type="synonym">Protococcus salinus</name>
    <dbReference type="NCBI Taxonomy" id="3046"/>
    <lineage>
        <taxon>Eukaryota</taxon>
        <taxon>Viridiplantae</taxon>
        <taxon>Chlorophyta</taxon>
        <taxon>core chlorophytes</taxon>
        <taxon>Chlorophyceae</taxon>
        <taxon>CS clade</taxon>
        <taxon>Chlamydomonadales</taxon>
        <taxon>Dunaliellaceae</taxon>
        <taxon>Dunaliella</taxon>
    </lineage>
</organism>
<gene>
    <name evidence="1" type="ORF">DUNSADRAFT_2321</name>
</gene>
<evidence type="ECO:0000313" key="2">
    <source>
        <dbReference type="Proteomes" id="UP000815325"/>
    </source>
</evidence>
<proteinExistence type="predicted"/>
<protein>
    <submittedName>
        <fullName evidence="1">Uncharacterized protein</fullName>
    </submittedName>
</protein>